<name>A0A3M2HKV0_9GAMM</name>
<keyword evidence="1" id="KW-0732">Signal</keyword>
<evidence type="ECO:0000313" key="2">
    <source>
        <dbReference type="EMBL" id="RMH87562.1"/>
    </source>
</evidence>
<reference evidence="2 3" key="1">
    <citation type="submission" date="2018-10" db="EMBL/GenBank/DDBJ databases">
        <title>Pseudomonas zhaodongensis NEAU-ST5-21(T) genome.</title>
        <authorList>
            <person name="Peng J."/>
            <person name="Liu Z.-P."/>
        </authorList>
    </citation>
    <scope>NUCLEOTIDE SEQUENCE [LARGE SCALE GENOMIC DNA]</scope>
    <source>
        <strain evidence="2 3">NEAU-ST5-21</strain>
    </source>
</reference>
<dbReference type="Proteomes" id="UP000269774">
    <property type="component" value="Unassembled WGS sequence"/>
</dbReference>
<dbReference type="InterPro" id="IPR014147">
    <property type="entry name" value="T4SS_TrbJ"/>
</dbReference>
<dbReference type="EMBL" id="RFFM01000010">
    <property type="protein sequence ID" value="RMH87562.1"/>
    <property type="molecule type" value="Genomic_DNA"/>
</dbReference>
<proteinExistence type="predicted"/>
<dbReference type="NCBIfam" id="TIGR02780">
    <property type="entry name" value="TrbJ_Ti"/>
    <property type="match status" value="1"/>
</dbReference>
<dbReference type="RefSeq" id="WP_122168810.1">
    <property type="nucleotide sequence ID" value="NZ_JAMOIB010000012.1"/>
</dbReference>
<evidence type="ECO:0000256" key="1">
    <source>
        <dbReference type="SAM" id="SignalP"/>
    </source>
</evidence>
<keyword evidence="3" id="KW-1185">Reference proteome</keyword>
<feature type="chain" id="PRO_5017936837" evidence="1">
    <location>
        <begin position="25"/>
        <end position="243"/>
    </location>
</feature>
<comment type="caution">
    <text evidence="2">The sequence shown here is derived from an EMBL/GenBank/DDBJ whole genome shotgun (WGS) entry which is preliminary data.</text>
</comment>
<sequence>MSRQLRFNGALGLICLSLSTHACAMTVIDPTNLAQNTLTAVRTLEMANNQLSQLQNETQMLLNQARHLATLDFNVVERLKSSITTSNQLLAQAQGLAYEVSRLDREFARLYPQEYARTMTGSEMAKQAHERWGQGRDGIHTALRMQAQLSRSLEGDQAVLTDLLAQSQSAVGALQANQATNQLLALRAKQAIQAQQLAITQSRSIALDQARQIASEEQAREQRRRFMGTGTRYTPQPVRLFGR</sequence>
<dbReference type="OrthoDB" id="9807335at2"/>
<protein>
    <submittedName>
        <fullName evidence="2">P-type conjugative transfer protein TrbJ</fullName>
    </submittedName>
</protein>
<dbReference type="AlphaFoldDB" id="A0A3M2HKV0"/>
<gene>
    <name evidence="2" type="primary">trbJ</name>
    <name evidence="2" type="ORF">EA797_20930</name>
</gene>
<accession>A0A3M2HKV0</accession>
<evidence type="ECO:0000313" key="3">
    <source>
        <dbReference type="Proteomes" id="UP000269774"/>
    </source>
</evidence>
<dbReference type="NCBIfam" id="NF010448">
    <property type="entry name" value="PRK13874.1"/>
    <property type="match status" value="1"/>
</dbReference>
<organism evidence="2 3">
    <name type="scientific">Stutzerimonas zhaodongensis</name>
    <dbReference type="NCBI Taxonomy" id="1176257"/>
    <lineage>
        <taxon>Bacteria</taxon>
        <taxon>Pseudomonadati</taxon>
        <taxon>Pseudomonadota</taxon>
        <taxon>Gammaproteobacteria</taxon>
        <taxon>Pseudomonadales</taxon>
        <taxon>Pseudomonadaceae</taxon>
        <taxon>Stutzerimonas</taxon>
    </lineage>
</organism>
<feature type="signal peptide" evidence="1">
    <location>
        <begin position="1"/>
        <end position="24"/>
    </location>
</feature>